<proteinExistence type="predicted"/>
<comment type="caution">
    <text evidence="2">The sequence shown here is derived from an EMBL/GenBank/DDBJ whole genome shotgun (WGS) entry which is preliminary data.</text>
</comment>
<organism evidence="2 3">
    <name type="scientific">Arthrobacter deserti</name>
    <dbReference type="NCBI Taxonomy" id="1742687"/>
    <lineage>
        <taxon>Bacteria</taxon>
        <taxon>Bacillati</taxon>
        <taxon>Actinomycetota</taxon>
        <taxon>Actinomycetes</taxon>
        <taxon>Micrococcales</taxon>
        <taxon>Micrococcaceae</taxon>
        <taxon>Arthrobacter</taxon>
    </lineage>
</organism>
<feature type="region of interest" description="Disordered" evidence="1">
    <location>
        <begin position="1"/>
        <end position="33"/>
    </location>
</feature>
<gene>
    <name evidence="2" type="ORF">HER39_05195</name>
</gene>
<evidence type="ECO:0000313" key="3">
    <source>
        <dbReference type="Proteomes" id="UP000523795"/>
    </source>
</evidence>
<keyword evidence="3" id="KW-1185">Reference proteome</keyword>
<protein>
    <submittedName>
        <fullName evidence="2">Uncharacterized protein</fullName>
    </submittedName>
</protein>
<accession>A0ABX1JLE9</accession>
<evidence type="ECO:0000313" key="2">
    <source>
        <dbReference type="EMBL" id="NKX49981.1"/>
    </source>
</evidence>
<dbReference type="Proteomes" id="UP000523795">
    <property type="component" value="Unassembled WGS sequence"/>
</dbReference>
<sequence>MSTEARFTRMDFPALPDSRQAQAEEQARARGHAAGYAAGLRAAAV</sequence>
<evidence type="ECO:0000256" key="1">
    <source>
        <dbReference type="SAM" id="MobiDB-lite"/>
    </source>
</evidence>
<dbReference type="EMBL" id="JAAZSR010000052">
    <property type="protein sequence ID" value="NKX49981.1"/>
    <property type="molecule type" value="Genomic_DNA"/>
</dbReference>
<name>A0ABX1JLE9_9MICC</name>
<reference evidence="2 3" key="1">
    <citation type="submission" date="2020-04" db="EMBL/GenBank/DDBJ databases">
        <authorList>
            <person name="Liu S."/>
        </authorList>
    </citation>
    <scope>NUCLEOTIDE SEQUENCE [LARGE SCALE GENOMIC DNA]</scope>
    <source>
        <strain evidence="2 3">CGMCC 1.15091</strain>
    </source>
</reference>